<dbReference type="SUPFAM" id="SSF48452">
    <property type="entry name" value="TPR-like"/>
    <property type="match status" value="1"/>
</dbReference>
<reference evidence="9" key="1">
    <citation type="journal article" date="2019" name="Int. J. Syst. Evol. Microbiol.">
        <title>The Global Catalogue of Microorganisms (GCM) 10K type strain sequencing project: providing services to taxonomists for standard genome sequencing and annotation.</title>
        <authorList>
            <consortium name="The Broad Institute Genomics Platform"/>
            <consortium name="The Broad Institute Genome Sequencing Center for Infectious Disease"/>
            <person name="Wu L."/>
            <person name="Ma J."/>
        </authorList>
    </citation>
    <scope>NUCLEOTIDE SEQUENCE [LARGE SCALE GENOMIC DNA]</scope>
    <source>
        <strain evidence="9">CCUG 66188</strain>
    </source>
</reference>
<sequence length="633" mass="73132">MTTKKILLSILLIGGLFSCSDYLDIVPDKIATLENAFANKNETEKYLMTCYSYIPAHHEYTGNVGLMGADELWAYYPGSEFDPWMIARGQQNTNNPYMNYWEGYRGGKALYKALRDCNIFLENVEDTNKVPDLTSTMRQRWIGEVKFLKAYYHFLLFRMYGPIVIVDKNIAIDAPPLEMQKKRSSVDEVVDYIAGLLDEAYEYLPQEVTNKTEELGRITKPIALTLKAKLLVTAASPLFNGNPDYTDFTDKEGAHLFNAEYDQNKWVKAAEACHDAIESCKLNNIQLYTFHTNDRLSDTTKIQMSIRNSIGEKWNNELIWGLSGRAVNSLQSVCMARIDPANLGNMWAAQERLNPTIEIANNFYTDNGVPLNEDKTWDYSGRYTSQVAGTQERFNLAEGYATAKLNYHRENRYYANLAFDGSVWYMQNSPSRSDENTFTVKARMGQPQAKLGAYNYSVTGYWPKKLISWKFVLSSNSSTTEWFPWPELRLADLYLLYAEALNESDQMTAALEWIDLVRERAGLKGVNESWTTYSTKPDKFKTKTGLREIIHQERTVELAFEGQRFWDLRRWKTAATVLNQKIHGWDIDQEVPEAYYRPKVLFDQEFVAPRDYLWPLREESLYYNKSLVQNPGW</sequence>
<evidence type="ECO:0000256" key="1">
    <source>
        <dbReference type="ARBA" id="ARBA00004442"/>
    </source>
</evidence>
<evidence type="ECO:0000313" key="8">
    <source>
        <dbReference type="EMBL" id="MFC4677115.1"/>
    </source>
</evidence>
<dbReference type="Gene3D" id="1.25.40.390">
    <property type="match status" value="1"/>
</dbReference>
<dbReference type="Pfam" id="PF14322">
    <property type="entry name" value="SusD-like_3"/>
    <property type="match status" value="1"/>
</dbReference>
<keyword evidence="4" id="KW-0472">Membrane</keyword>
<evidence type="ECO:0000256" key="3">
    <source>
        <dbReference type="ARBA" id="ARBA00022729"/>
    </source>
</evidence>
<evidence type="ECO:0000259" key="7">
    <source>
        <dbReference type="Pfam" id="PF14322"/>
    </source>
</evidence>
<evidence type="ECO:0000256" key="4">
    <source>
        <dbReference type="ARBA" id="ARBA00023136"/>
    </source>
</evidence>
<dbReference type="EMBL" id="JBHSGN010000174">
    <property type="protein sequence ID" value="MFC4677115.1"/>
    <property type="molecule type" value="Genomic_DNA"/>
</dbReference>
<evidence type="ECO:0000256" key="2">
    <source>
        <dbReference type="ARBA" id="ARBA00006275"/>
    </source>
</evidence>
<evidence type="ECO:0000259" key="6">
    <source>
        <dbReference type="Pfam" id="PF07980"/>
    </source>
</evidence>
<dbReference type="InterPro" id="IPR011990">
    <property type="entry name" value="TPR-like_helical_dom_sf"/>
</dbReference>
<keyword evidence="9" id="KW-1185">Reference proteome</keyword>
<dbReference type="Proteomes" id="UP001596023">
    <property type="component" value="Unassembled WGS sequence"/>
</dbReference>
<comment type="caution">
    <text evidence="8">The sequence shown here is derived from an EMBL/GenBank/DDBJ whole genome shotgun (WGS) entry which is preliminary data.</text>
</comment>
<feature type="domain" description="SusD-like N-terminal" evidence="7">
    <location>
        <begin position="90"/>
        <end position="224"/>
    </location>
</feature>
<dbReference type="RefSeq" id="WP_380001985.1">
    <property type="nucleotide sequence ID" value="NZ_JBHSGN010000174.1"/>
</dbReference>
<comment type="subcellular location">
    <subcellularLocation>
        <location evidence="1">Cell outer membrane</location>
    </subcellularLocation>
</comment>
<dbReference type="Pfam" id="PF07980">
    <property type="entry name" value="SusD_RagB"/>
    <property type="match status" value="1"/>
</dbReference>
<feature type="domain" description="RagB/SusD" evidence="6">
    <location>
        <begin position="352"/>
        <end position="633"/>
    </location>
</feature>
<protein>
    <submittedName>
        <fullName evidence="8">RagB/SusD family nutrient uptake outer membrane protein</fullName>
    </submittedName>
</protein>
<comment type="similarity">
    <text evidence="2">Belongs to the SusD family.</text>
</comment>
<evidence type="ECO:0000313" key="9">
    <source>
        <dbReference type="Proteomes" id="UP001596023"/>
    </source>
</evidence>
<dbReference type="PROSITE" id="PS51257">
    <property type="entry name" value="PROKAR_LIPOPROTEIN"/>
    <property type="match status" value="1"/>
</dbReference>
<gene>
    <name evidence="8" type="ORF">ACFO6W_25875</name>
</gene>
<evidence type="ECO:0000256" key="5">
    <source>
        <dbReference type="ARBA" id="ARBA00023237"/>
    </source>
</evidence>
<proteinExistence type="inferred from homology"/>
<dbReference type="InterPro" id="IPR033985">
    <property type="entry name" value="SusD-like_N"/>
</dbReference>
<dbReference type="InterPro" id="IPR012944">
    <property type="entry name" value="SusD_RagB_dom"/>
</dbReference>
<name>A0ABV9L3P6_9BACT</name>
<keyword evidence="5" id="KW-0998">Cell outer membrane</keyword>
<organism evidence="8 9">
    <name type="scientific">Dysgonomonas termitidis</name>
    <dbReference type="NCBI Taxonomy" id="1516126"/>
    <lineage>
        <taxon>Bacteria</taxon>
        <taxon>Pseudomonadati</taxon>
        <taxon>Bacteroidota</taxon>
        <taxon>Bacteroidia</taxon>
        <taxon>Bacteroidales</taxon>
        <taxon>Dysgonomonadaceae</taxon>
        <taxon>Dysgonomonas</taxon>
    </lineage>
</organism>
<keyword evidence="3" id="KW-0732">Signal</keyword>
<accession>A0ABV9L3P6</accession>